<dbReference type="OrthoDB" id="3463810at2"/>
<dbReference type="PROSITE" id="PS00211">
    <property type="entry name" value="ABC_TRANSPORTER_1"/>
    <property type="match status" value="1"/>
</dbReference>
<keyword evidence="5" id="KW-0547">Nucleotide-binding</keyword>
<dbReference type="InterPro" id="IPR027417">
    <property type="entry name" value="P-loop_NTPase"/>
</dbReference>
<keyword evidence="6 11" id="KW-0067">ATP-binding</keyword>
<sequence length="262" mass="28015">MSGPLVAERLSVGHDGRTVVADVNLTLPAGTVTVLVGPNGCGKSTMLRTLAGLQPPTDGHIRVLGDPLDKLSRRELSRRLAFLPQTPLVPAGITVRELARNGRYAHRGAFARHTAKDLEAVDWALRVTNALPLADKRMNELSGGERQRAWLAAVLAQEANILLLDEPTTYLDLRYQIEVLEVVRALAHEYGMACGLVLHDLGQASTYADQVMLTAGGGILGQGEPAEVLTSQSIARAFGVDVKVVRDSETGGIACFPRSSPN</sequence>
<keyword evidence="8" id="KW-0406">Ion transport</keyword>
<evidence type="ECO:0000313" key="12">
    <source>
        <dbReference type="Proteomes" id="UP000198953"/>
    </source>
</evidence>
<dbReference type="Pfam" id="PF00005">
    <property type="entry name" value="ABC_tran"/>
    <property type="match status" value="1"/>
</dbReference>
<dbReference type="GO" id="GO:0016887">
    <property type="term" value="F:ATP hydrolysis activity"/>
    <property type="evidence" value="ECO:0007669"/>
    <property type="project" value="InterPro"/>
</dbReference>
<dbReference type="InterPro" id="IPR051535">
    <property type="entry name" value="Siderophore_ABC-ATPase"/>
</dbReference>
<comment type="subcellular location">
    <subcellularLocation>
        <location evidence="1">Cell membrane</location>
        <topology evidence="1">Peripheral membrane protein</topology>
    </subcellularLocation>
</comment>
<dbReference type="GO" id="GO:0005524">
    <property type="term" value="F:ATP binding"/>
    <property type="evidence" value="ECO:0007669"/>
    <property type="project" value="UniProtKB-KW"/>
</dbReference>
<dbReference type="SMART" id="SM00382">
    <property type="entry name" value="AAA"/>
    <property type="match status" value="1"/>
</dbReference>
<keyword evidence="3" id="KW-1003">Cell membrane</keyword>
<evidence type="ECO:0000256" key="9">
    <source>
        <dbReference type="ARBA" id="ARBA00023136"/>
    </source>
</evidence>
<dbReference type="STRING" id="46177.SAMN05660976_05125"/>
<dbReference type="PROSITE" id="PS50893">
    <property type="entry name" value="ABC_TRANSPORTER_2"/>
    <property type="match status" value="1"/>
</dbReference>
<keyword evidence="7" id="KW-0408">Iron</keyword>
<dbReference type="CDD" id="cd03214">
    <property type="entry name" value="ABC_Iron-Siderophores_B12_Hemin"/>
    <property type="match status" value="1"/>
</dbReference>
<evidence type="ECO:0000256" key="2">
    <source>
        <dbReference type="ARBA" id="ARBA00022448"/>
    </source>
</evidence>
<evidence type="ECO:0000256" key="1">
    <source>
        <dbReference type="ARBA" id="ARBA00004202"/>
    </source>
</evidence>
<evidence type="ECO:0000256" key="7">
    <source>
        <dbReference type="ARBA" id="ARBA00023004"/>
    </source>
</evidence>
<dbReference type="GO" id="GO:0006826">
    <property type="term" value="P:iron ion transport"/>
    <property type="evidence" value="ECO:0007669"/>
    <property type="project" value="UniProtKB-KW"/>
</dbReference>
<dbReference type="InterPro" id="IPR003593">
    <property type="entry name" value="AAA+_ATPase"/>
</dbReference>
<dbReference type="SUPFAM" id="SSF52540">
    <property type="entry name" value="P-loop containing nucleoside triphosphate hydrolases"/>
    <property type="match status" value="1"/>
</dbReference>
<reference evidence="11 12" key="1">
    <citation type="submission" date="2016-10" db="EMBL/GenBank/DDBJ databases">
        <authorList>
            <person name="de Groot N.N."/>
        </authorList>
    </citation>
    <scope>NUCLEOTIDE SEQUENCE [LARGE SCALE GENOMIC DNA]</scope>
    <source>
        <strain evidence="11 12">DSM 43357</strain>
    </source>
</reference>
<dbReference type="InterPro" id="IPR003439">
    <property type="entry name" value="ABC_transporter-like_ATP-bd"/>
</dbReference>
<keyword evidence="4" id="KW-0410">Iron transport</keyword>
<dbReference type="EMBL" id="FOBF01000013">
    <property type="protein sequence ID" value="SEM43156.1"/>
    <property type="molecule type" value="Genomic_DNA"/>
</dbReference>
<evidence type="ECO:0000256" key="8">
    <source>
        <dbReference type="ARBA" id="ARBA00023065"/>
    </source>
</evidence>
<dbReference type="PANTHER" id="PTHR42771">
    <property type="entry name" value="IRON(3+)-HYDROXAMATE IMPORT ATP-BINDING PROTEIN FHUC"/>
    <property type="match status" value="1"/>
</dbReference>
<dbReference type="Gene3D" id="3.40.50.300">
    <property type="entry name" value="P-loop containing nucleotide triphosphate hydrolases"/>
    <property type="match status" value="1"/>
</dbReference>
<dbReference type="AlphaFoldDB" id="A0A1H7YA98"/>
<organism evidence="11 12">
    <name type="scientific">Nonomuraea pusilla</name>
    <dbReference type="NCBI Taxonomy" id="46177"/>
    <lineage>
        <taxon>Bacteria</taxon>
        <taxon>Bacillati</taxon>
        <taxon>Actinomycetota</taxon>
        <taxon>Actinomycetes</taxon>
        <taxon>Streptosporangiales</taxon>
        <taxon>Streptosporangiaceae</taxon>
        <taxon>Nonomuraea</taxon>
    </lineage>
</organism>
<dbReference type="GO" id="GO:0005886">
    <property type="term" value="C:plasma membrane"/>
    <property type="evidence" value="ECO:0007669"/>
    <property type="project" value="UniProtKB-SubCell"/>
</dbReference>
<accession>A0A1H7YA98</accession>
<evidence type="ECO:0000256" key="3">
    <source>
        <dbReference type="ARBA" id="ARBA00022475"/>
    </source>
</evidence>
<keyword evidence="12" id="KW-1185">Reference proteome</keyword>
<dbReference type="Proteomes" id="UP000198953">
    <property type="component" value="Unassembled WGS sequence"/>
</dbReference>
<evidence type="ECO:0000313" key="11">
    <source>
        <dbReference type="EMBL" id="SEM43156.1"/>
    </source>
</evidence>
<name>A0A1H7YA98_9ACTN</name>
<protein>
    <submittedName>
        <fullName evidence="11">Iron complex transport system ATP-binding protein</fullName>
    </submittedName>
</protein>
<evidence type="ECO:0000256" key="6">
    <source>
        <dbReference type="ARBA" id="ARBA00022840"/>
    </source>
</evidence>
<dbReference type="InterPro" id="IPR017871">
    <property type="entry name" value="ABC_transporter-like_CS"/>
</dbReference>
<keyword evidence="2" id="KW-0813">Transport</keyword>
<evidence type="ECO:0000259" key="10">
    <source>
        <dbReference type="PROSITE" id="PS50893"/>
    </source>
</evidence>
<evidence type="ECO:0000256" key="4">
    <source>
        <dbReference type="ARBA" id="ARBA00022496"/>
    </source>
</evidence>
<dbReference type="FunFam" id="3.40.50.300:FF:000134">
    <property type="entry name" value="Iron-enterobactin ABC transporter ATP-binding protein"/>
    <property type="match status" value="1"/>
</dbReference>
<gene>
    <name evidence="11" type="ORF">SAMN05660976_05125</name>
</gene>
<feature type="domain" description="ABC transporter" evidence="10">
    <location>
        <begin position="5"/>
        <end position="241"/>
    </location>
</feature>
<evidence type="ECO:0000256" key="5">
    <source>
        <dbReference type="ARBA" id="ARBA00022741"/>
    </source>
</evidence>
<keyword evidence="9" id="KW-0472">Membrane</keyword>
<proteinExistence type="predicted"/>
<dbReference type="PANTHER" id="PTHR42771:SF2">
    <property type="entry name" value="IRON(3+)-HYDROXAMATE IMPORT ATP-BINDING PROTEIN FHUC"/>
    <property type="match status" value="1"/>
</dbReference>